<feature type="domain" description="3-hydroxyacyl-CoA dehydrogenase NAD binding" evidence="5">
    <location>
        <begin position="42"/>
        <end position="151"/>
    </location>
</feature>
<dbReference type="STRING" id="280699.M1VAD3"/>
<dbReference type="Proteomes" id="UP000007014">
    <property type="component" value="Chromosome 3"/>
</dbReference>
<name>M1VAD3_CYAM1</name>
<dbReference type="GO" id="GO:0016616">
    <property type="term" value="F:oxidoreductase activity, acting on the CH-OH group of donors, NAD or NADP as acceptor"/>
    <property type="evidence" value="ECO:0007669"/>
    <property type="project" value="InterPro"/>
</dbReference>
<evidence type="ECO:0000259" key="4">
    <source>
        <dbReference type="Pfam" id="PF00725"/>
    </source>
</evidence>
<sequence length="256" mass="28151">MQVPRIVGVLGAAGQMGSGIAEVLGQRSGCTVLRYDPVKEPEKDINVLRGAEFLIEAVPEVFETKVAVYKALEEARVWTEHVVLASNTSSLSITRLAATSKFPENFIGMHFFYPVQRMNIVEIVCGLRTSENTVEVTESLARKMGKECARCVSDSPGFVSNRILMPYINEAIETLREGTADAKDIDRIMKLGTNVPMGPLALADFIGLDTCLNILRVLEQGLPGGSVKYRASPLLVKYVDAGWLGRKTKRGFYTYD</sequence>
<keyword evidence="2" id="KW-0560">Oxidoreductase</keyword>
<dbReference type="AlphaFoldDB" id="M1VAD3"/>
<evidence type="ECO:0000256" key="3">
    <source>
        <dbReference type="PIRSR" id="PIRSR000105-1"/>
    </source>
</evidence>
<dbReference type="EMBL" id="AP006485">
    <property type="protein sequence ID" value="BAM79062.1"/>
    <property type="molecule type" value="Genomic_DNA"/>
</dbReference>
<dbReference type="GeneID" id="16992383"/>
<dbReference type="OrthoDB" id="5958943at2759"/>
<protein>
    <submittedName>
        <fullName evidence="6">3-hydroxybutyryl-CoA dehydrogenase</fullName>
    </submittedName>
</protein>
<evidence type="ECO:0000256" key="2">
    <source>
        <dbReference type="ARBA" id="ARBA00023002"/>
    </source>
</evidence>
<gene>
    <name evidence="6" type="ORF">CYME_CMC137C</name>
</gene>
<dbReference type="InterPro" id="IPR036291">
    <property type="entry name" value="NAD(P)-bd_dom_sf"/>
</dbReference>
<feature type="site" description="Important for catalytic activity" evidence="3">
    <location>
        <position position="110"/>
    </location>
</feature>
<keyword evidence="7" id="KW-1185">Reference proteome</keyword>
<dbReference type="InterPro" id="IPR006176">
    <property type="entry name" value="3-OHacyl-CoA_DH_NAD-bd"/>
</dbReference>
<reference evidence="6 7" key="2">
    <citation type="journal article" date="2007" name="BMC Biol.">
        <title>A 100%-complete sequence reveals unusually simple genomic features in the hot-spring red alga Cyanidioschyzon merolae.</title>
        <authorList>
            <person name="Nozaki H."/>
            <person name="Takano H."/>
            <person name="Misumi O."/>
            <person name="Terasawa K."/>
            <person name="Matsuzaki M."/>
            <person name="Maruyama S."/>
            <person name="Nishida K."/>
            <person name="Yagisawa F."/>
            <person name="Yoshida Y."/>
            <person name="Fujiwara T."/>
            <person name="Takio S."/>
            <person name="Tamura K."/>
            <person name="Chung S.J."/>
            <person name="Nakamura S."/>
            <person name="Kuroiwa H."/>
            <person name="Tanaka K."/>
            <person name="Sato N."/>
            <person name="Kuroiwa T."/>
        </authorList>
    </citation>
    <scope>NUCLEOTIDE SEQUENCE [LARGE SCALE GENOMIC DNA]</scope>
    <source>
        <strain evidence="6 7">10D</strain>
    </source>
</reference>
<proteinExistence type="inferred from homology"/>
<dbReference type="Pfam" id="PF00725">
    <property type="entry name" value="3HCDH"/>
    <property type="match status" value="1"/>
</dbReference>
<dbReference type="InterPro" id="IPR006108">
    <property type="entry name" value="3HC_DH_C"/>
</dbReference>
<accession>M1VAD3</accession>
<dbReference type="Gene3D" id="3.40.50.720">
    <property type="entry name" value="NAD(P)-binding Rossmann-like Domain"/>
    <property type="match status" value="1"/>
</dbReference>
<dbReference type="InterPro" id="IPR008927">
    <property type="entry name" value="6-PGluconate_DH-like_C_sf"/>
</dbReference>
<dbReference type="SUPFAM" id="SSF51735">
    <property type="entry name" value="NAD(P)-binding Rossmann-fold domains"/>
    <property type="match status" value="1"/>
</dbReference>
<dbReference type="RefSeq" id="XP_005535348.1">
    <property type="nucleotide sequence ID" value="XM_005535291.1"/>
</dbReference>
<dbReference type="GO" id="GO:0070403">
    <property type="term" value="F:NAD+ binding"/>
    <property type="evidence" value="ECO:0007669"/>
    <property type="project" value="InterPro"/>
</dbReference>
<feature type="domain" description="3-hydroxyacyl-CoA dehydrogenase C-terminal" evidence="4">
    <location>
        <begin position="157"/>
        <end position="255"/>
    </location>
</feature>
<reference evidence="6 7" key="1">
    <citation type="journal article" date="2004" name="Nature">
        <title>Genome sequence of the ultrasmall unicellular red alga Cyanidioschyzon merolae 10D.</title>
        <authorList>
            <person name="Matsuzaki M."/>
            <person name="Misumi O."/>
            <person name="Shin-i T."/>
            <person name="Maruyama S."/>
            <person name="Takahara M."/>
            <person name="Miyagishima S."/>
            <person name="Mori T."/>
            <person name="Nishida K."/>
            <person name="Yagisawa F."/>
            <person name="Nishida K."/>
            <person name="Yoshida Y."/>
            <person name="Nishimura Y."/>
            <person name="Nakao S."/>
            <person name="Kobayashi T."/>
            <person name="Momoyama Y."/>
            <person name="Higashiyama T."/>
            <person name="Minoda A."/>
            <person name="Sano M."/>
            <person name="Nomoto H."/>
            <person name="Oishi K."/>
            <person name="Hayashi H."/>
            <person name="Ohta F."/>
            <person name="Nishizaka S."/>
            <person name="Haga S."/>
            <person name="Miura S."/>
            <person name="Morishita T."/>
            <person name="Kabeya Y."/>
            <person name="Terasawa K."/>
            <person name="Suzuki Y."/>
            <person name="Ishii Y."/>
            <person name="Asakawa S."/>
            <person name="Takano H."/>
            <person name="Ohta N."/>
            <person name="Kuroiwa H."/>
            <person name="Tanaka K."/>
            <person name="Shimizu N."/>
            <person name="Sugano S."/>
            <person name="Sato N."/>
            <person name="Nozaki H."/>
            <person name="Ogasawara N."/>
            <person name="Kohara Y."/>
            <person name="Kuroiwa T."/>
        </authorList>
    </citation>
    <scope>NUCLEOTIDE SEQUENCE [LARGE SCALE GENOMIC DNA]</scope>
    <source>
        <strain evidence="6 7">10D</strain>
    </source>
</reference>
<evidence type="ECO:0000313" key="6">
    <source>
        <dbReference type="EMBL" id="BAM79062.1"/>
    </source>
</evidence>
<dbReference type="SUPFAM" id="SSF48179">
    <property type="entry name" value="6-phosphogluconate dehydrogenase C-terminal domain-like"/>
    <property type="match status" value="1"/>
</dbReference>
<comment type="similarity">
    <text evidence="1">Belongs to the 3-hydroxyacyl-CoA dehydrogenase family.</text>
</comment>
<dbReference type="KEGG" id="cme:CYME_CMC137C"/>
<dbReference type="InterPro" id="IPR022694">
    <property type="entry name" value="3-OHacyl-CoA_DH"/>
</dbReference>
<evidence type="ECO:0000256" key="1">
    <source>
        <dbReference type="ARBA" id="ARBA00009463"/>
    </source>
</evidence>
<dbReference type="Gene3D" id="1.10.1040.10">
    <property type="entry name" value="N-(1-d-carboxylethyl)-l-norvaline Dehydrogenase, domain 2"/>
    <property type="match status" value="1"/>
</dbReference>
<dbReference type="PANTHER" id="PTHR48075">
    <property type="entry name" value="3-HYDROXYACYL-COA DEHYDROGENASE FAMILY PROTEIN"/>
    <property type="match status" value="1"/>
</dbReference>
<dbReference type="InterPro" id="IPR006180">
    <property type="entry name" value="3-OHacyl-CoA_DH_CS"/>
</dbReference>
<evidence type="ECO:0000259" key="5">
    <source>
        <dbReference type="Pfam" id="PF02737"/>
    </source>
</evidence>
<dbReference type="OMA" id="HFARHGH"/>
<dbReference type="PIRSF" id="PIRSF000105">
    <property type="entry name" value="HCDH"/>
    <property type="match status" value="1"/>
</dbReference>
<dbReference type="GO" id="GO:0006631">
    <property type="term" value="P:fatty acid metabolic process"/>
    <property type="evidence" value="ECO:0007669"/>
    <property type="project" value="InterPro"/>
</dbReference>
<dbReference type="HOGENOM" id="CLU_009834_2_0_1"/>
<dbReference type="PROSITE" id="PS00067">
    <property type="entry name" value="3HCDH"/>
    <property type="match status" value="1"/>
</dbReference>
<dbReference type="eggNOG" id="KOG2304">
    <property type="taxonomic scope" value="Eukaryota"/>
</dbReference>
<organism evidence="6 7">
    <name type="scientific">Cyanidioschyzon merolae (strain NIES-3377 / 10D)</name>
    <name type="common">Unicellular red alga</name>
    <dbReference type="NCBI Taxonomy" id="280699"/>
    <lineage>
        <taxon>Eukaryota</taxon>
        <taxon>Rhodophyta</taxon>
        <taxon>Bangiophyceae</taxon>
        <taxon>Cyanidiales</taxon>
        <taxon>Cyanidiaceae</taxon>
        <taxon>Cyanidioschyzon</taxon>
    </lineage>
</organism>
<dbReference type="Gramene" id="CMC137CT">
    <property type="protein sequence ID" value="CMC137CT"/>
    <property type="gene ID" value="CMC137C"/>
</dbReference>
<dbReference type="PANTHER" id="PTHR48075:SF5">
    <property type="entry name" value="3-HYDROXYBUTYRYL-COA DEHYDROGENASE"/>
    <property type="match status" value="1"/>
</dbReference>
<dbReference type="InterPro" id="IPR013328">
    <property type="entry name" value="6PGD_dom2"/>
</dbReference>
<evidence type="ECO:0000313" key="7">
    <source>
        <dbReference type="Proteomes" id="UP000007014"/>
    </source>
</evidence>
<dbReference type="Pfam" id="PF02737">
    <property type="entry name" value="3HCDH_N"/>
    <property type="match status" value="1"/>
</dbReference>